<dbReference type="AlphaFoldDB" id="X0VKX1"/>
<proteinExistence type="predicted"/>
<comment type="caution">
    <text evidence="2">The sequence shown here is derived from an EMBL/GenBank/DDBJ whole genome shotgun (WGS) entry which is preliminary data.</text>
</comment>
<reference evidence="2" key="1">
    <citation type="journal article" date="2014" name="Front. Microbiol.">
        <title>High frequency of phylogenetically diverse reductive dehalogenase-homologous genes in deep subseafloor sedimentary metagenomes.</title>
        <authorList>
            <person name="Kawai M."/>
            <person name="Futagami T."/>
            <person name="Toyoda A."/>
            <person name="Takaki Y."/>
            <person name="Nishi S."/>
            <person name="Hori S."/>
            <person name="Arai W."/>
            <person name="Tsubouchi T."/>
            <person name="Morono Y."/>
            <person name="Uchiyama I."/>
            <person name="Ito T."/>
            <person name="Fujiyama A."/>
            <person name="Inagaki F."/>
            <person name="Takami H."/>
        </authorList>
    </citation>
    <scope>NUCLEOTIDE SEQUENCE</scope>
    <source>
        <strain evidence="2">Expedition CK06-06</strain>
    </source>
</reference>
<evidence type="ECO:0000313" key="2">
    <source>
        <dbReference type="EMBL" id="GAG18939.1"/>
    </source>
</evidence>
<name>X0VKX1_9ZZZZ</name>
<feature type="non-terminal residue" evidence="2">
    <location>
        <position position="1"/>
    </location>
</feature>
<feature type="transmembrane region" description="Helical" evidence="1">
    <location>
        <begin position="58"/>
        <end position="74"/>
    </location>
</feature>
<dbReference type="EMBL" id="BARS01036791">
    <property type="protein sequence ID" value="GAG18939.1"/>
    <property type="molecule type" value="Genomic_DNA"/>
</dbReference>
<organism evidence="2">
    <name type="scientific">marine sediment metagenome</name>
    <dbReference type="NCBI Taxonomy" id="412755"/>
    <lineage>
        <taxon>unclassified sequences</taxon>
        <taxon>metagenomes</taxon>
        <taxon>ecological metagenomes</taxon>
    </lineage>
</organism>
<protein>
    <recommendedName>
        <fullName evidence="3">EamA domain-containing protein</fullName>
    </recommendedName>
</protein>
<evidence type="ECO:0000256" key="1">
    <source>
        <dbReference type="SAM" id="Phobius"/>
    </source>
</evidence>
<keyword evidence="1" id="KW-0812">Transmembrane</keyword>
<sequence>FGVIGLVVFAFGLGWLLSTLDEQYWDRFESVSPCILSVYYPFLLGFIFFLMRGDLMSGFSYTVMFIVAGLPLLIK</sequence>
<gene>
    <name evidence="2" type="ORF">S01H1_56495</name>
</gene>
<keyword evidence="1" id="KW-1133">Transmembrane helix</keyword>
<accession>X0VKX1</accession>
<keyword evidence="1" id="KW-0472">Membrane</keyword>
<feature type="transmembrane region" description="Helical" evidence="1">
    <location>
        <begin position="30"/>
        <end position="51"/>
    </location>
</feature>
<evidence type="ECO:0008006" key="3">
    <source>
        <dbReference type="Google" id="ProtNLM"/>
    </source>
</evidence>